<name>A0AAV7RKB7_PLEWA</name>
<dbReference type="EMBL" id="JANPWB010000009">
    <property type="protein sequence ID" value="KAJ1152438.1"/>
    <property type="molecule type" value="Genomic_DNA"/>
</dbReference>
<dbReference type="Proteomes" id="UP001066276">
    <property type="component" value="Chromosome 5"/>
</dbReference>
<proteinExistence type="predicted"/>
<organism evidence="1 2">
    <name type="scientific">Pleurodeles waltl</name>
    <name type="common">Iberian ribbed newt</name>
    <dbReference type="NCBI Taxonomy" id="8319"/>
    <lineage>
        <taxon>Eukaryota</taxon>
        <taxon>Metazoa</taxon>
        <taxon>Chordata</taxon>
        <taxon>Craniata</taxon>
        <taxon>Vertebrata</taxon>
        <taxon>Euteleostomi</taxon>
        <taxon>Amphibia</taxon>
        <taxon>Batrachia</taxon>
        <taxon>Caudata</taxon>
        <taxon>Salamandroidea</taxon>
        <taxon>Salamandridae</taxon>
        <taxon>Pleurodelinae</taxon>
        <taxon>Pleurodeles</taxon>
    </lineage>
</organism>
<protein>
    <submittedName>
        <fullName evidence="1">Uncharacterized protein</fullName>
    </submittedName>
</protein>
<sequence>MACVASASAGGSSVQRVKGASPHARSLVALMGGAYVGYHCCVTGGYEGVWAERLNDIQVCAAEEELVDVACTALIICRRTGPGVRLSGLAPVSYGASSVRASPQSAGCAPRTPASIRNALPGEARGLSASLLLPMPLPLPLTSVEEAESGLQRRHSGPRAFARRLSLASAGPVHEPGSASLHHRAAGGKVGCHSGEHLLQPRASIPGPKPRGSVWVLPCPVCSLNAMIVWRQGLSAVQGTTPAGRRHGRRSKQTAAAAQHSGQRWSPDWSYRFL</sequence>
<evidence type="ECO:0000313" key="2">
    <source>
        <dbReference type="Proteomes" id="UP001066276"/>
    </source>
</evidence>
<comment type="caution">
    <text evidence="1">The sequence shown here is derived from an EMBL/GenBank/DDBJ whole genome shotgun (WGS) entry which is preliminary data.</text>
</comment>
<gene>
    <name evidence="1" type="ORF">NDU88_005213</name>
</gene>
<keyword evidence="2" id="KW-1185">Reference proteome</keyword>
<reference evidence="1" key="1">
    <citation type="journal article" date="2022" name="bioRxiv">
        <title>Sequencing and chromosome-scale assembly of the giantPleurodeles waltlgenome.</title>
        <authorList>
            <person name="Brown T."/>
            <person name="Elewa A."/>
            <person name="Iarovenko S."/>
            <person name="Subramanian E."/>
            <person name="Araus A.J."/>
            <person name="Petzold A."/>
            <person name="Susuki M."/>
            <person name="Suzuki K.-i.T."/>
            <person name="Hayashi T."/>
            <person name="Toyoda A."/>
            <person name="Oliveira C."/>
            <person name="Osipova E."/>
            <person name="Leigh N.D."/>
            <person name="Simon A."/>
            <person name="Yun M.H."/>
        </authorList>
    </citation>
    <scope>NUCLEOTIDE SEQUENCE</scope>
    <source>
        <strain evidence="1">20211129_DDA</strain>
        <tissue evidence="1">Liver</tissue>
    </source>
</reference>
<accession>A0AAV7RKB7</accession>
<dbReference type="AlphaFoldDB" id="A0AAV7RKB7"/>
<evidence type="ECO:0000313" key="1">
    <source>
        <dbReference type="EMBL" id="KAJ1152438.1"/>
    </source>
</evidence>